<gene>
    <name evidence="4" type="ORF">RHOBADRAFT_53483</name>
</gene>
<accession>A0A194S459</accession>
<evidence type="ECO:0000259" key="3">
    <source>
        <dbReference type="PROSITE" id="PS51479"/>
    </source>
</evidence>
<name>A0A194S459_RHOGW</name>
<feature type="region of interest" description="Disordered" evidence="2">
    <location>
        <begin position="308"/>
        <end position="327"/>
    </location>
</feature>
<feature type="domain" description="RTR1-type" evidence="3">
    <location>
        <begin position="100"/>
        <end position="202"/>
    </location>
</feature>
<dbReference type="STRING" id="578459.A0A194S459"/>
<comment type="similarity">
    <text evidence="1">Belongs to the RPAP2 family.</text>
</comment>
<dbReference type="InterPro" id="IPR007308">
    <property type="entry name" value="Rtr1/RPAP2_dom"/>
</dbReference>
<dbReference type="AlphaFoldDB" id="A0A194S459"/>
<organism evidence="4 5">
    <name type="scientific">Rhodotorula graminis (strain WP1)</name>
    <dbReference type="NCBI Taxonomy" id="578459"/>
    <lineage>
        <taxon>Eukaryota</taxon>
        <taxon>Fungi</taxon>
        <taxon>Dikarya</taxon>
        <taxon>Basidiomycota</taxon>
        <taxon>Pucciniomycotina</taxon>
        <taxon>Microbotryomycetes</taxon>
        <taxon>Sporidiobolales</taxon>
        <taxon>Sporidiobolaceae</taxon>
        <taxon>Rhodotorula</taxon>
    </lineage>
</organism>
<dbReference type="OMA" id="HITHSSQ"/>
<evidence type="ECO:0000313" key="5">
    <source>
        <dbReference type="Proteomes" id="UP000053890"/>
    </source>
</evidence>
<dbReference type="RefSeq" id="XP_018271562.1">
    <property type="nucleotide sequence ID" value="XM_018416857.1"/>
</dbReference>
<dbReference type="OrthoDB" id="10677165at2759"/>
<dbReference type="Gene3D" id="1.25.40.820">
    <property type="match status" value="1"/>
</dbReference>
<evidence type="ECO:0000256" key="2">
    <source>
        <dbReference type="SAM" id="MobiDB-lite"/>
    </source>
</evidence>
<evidence type="ECO:0000256" key="1">
    <source>
        <dbReference type="PROSITE-ProRule" id="PRU00812"/>
    </source>
</evidence>
<keyword evidence="5" id="KW-1185">Reference proteome</keyword>
<dbReference type="Proteomes" id="UP000053890">
    <property type="component" value="Unassembled WGS sequence"/>
</dbReference>
<evidence type="ECO:0000313" key="4">
    <source>
        <dbReference type="EMBL" id="KPV75513.1"/>
    </source>
</evidence>
<reference evidence="4 5" key="1">
    <citation type="journal article" date="2015" name="Front. Microbiol.">
        <title>Genome sequence of the plant growth promoting endophytic yeast Rhodotorula graminis WP1.</title>
        <authorList>
            <person name="Firrincieli A."/>
            <person name="Otillar R."/>
            <person name="Salamov A."/>
            <person name="Schmutz J."/>
            <person name="Khan Z."/>
            <person name="Redman R.S."/>
            <person name="Fleck N.D."/>
            <person name="Lindquist E."/>
            <person name="Grigoriev I.V."/>
            <person name="Doty S.L."/>
        </authorList>
    </citation>
    <scope>NUCLEOTIDE SEQUENCE [LARGE SCALE GENOMIC DNA]</scope>
    <source>
        <strain evidence="4 5">WP1</strain>
    </source>
</reference>
<dbReference type="PROSITE" id="PS51479">
    <property type="entry name" value="ZF_RTR1"/>
    <property type="match status" value="1"/>
</dbReference>
<sequence>MPALPRVSKYTGNNPAAFHVATSTTPRSSESDASLLDSFSSSVAARFASHTYHLPSSSTDPSAPSLASSSTAATLSATLSQLDLIERLSSGPTPLDVLRRSATELDSASYADLLAERHAAGLCPYAACGNAASEPYDDGAAGAGAGAGAGAAARVRLRGGSLVRRGGAGDEADRGAYCSRRCRARSEHLAGEVARRRPGALDAPPGPATSAGAGAVELLEDVERRREDVRRSTAALLQGARAAGADLAMPIPSPSAARATGDAVPASAPAVTGAADGEARGAHGLPAPRFVSAPVMLDATSGAALEWAGVGNDGMDEGMTDEERGWMREALAVRDEARQRGEVE</sequence>
<protein>
    <recommendedName>
        <fullName evidence="3">RTR1-type domain-containing protein</fullName>
    </recommendedName>
</protein>
<dbReference type="InterPro" id="IPR038534">
    <property type="entry name" value="Rtr1/RPAP2_sf"/>
</dbReference>
<dbReference type="GeneID" id="28977305"/>
<dbReference type="EMBL" id="KQ474078">
    <property type="protein sequence ID" value="KPV75513.1"/>
    <property type="molecule type" value="Genomic_DNA"/>
</dbReference>
<proteinExistence type="inferred from homology"/>